<dbReference type="GO" id="GO:0003677">
    <property type="term" value="F:DNA binding"/>
    <property type="evidence" value="ECO:0007669"/>
    <property type="project" value="UniProtKB-KW"/>
</dbReference>
<dbReference type="InterPro" id="IPR003583">
    <property type="entry name" value="Hlx-hairpin-Hlx_DNA-bd_motif"/>
</dbReference>
<dbReference type="Gene3D" id="1.10.150.20">
    <property type="entry name" value="5' to 3' exonuclease, C-terminal subdomain"/>
    <property type="match status" value="1"/>
</dbReference>
<organism evidence="8">
    <name type="scientific">freshwater metagenome</name>
    <dbReference type="NCBI Taxonomy" id="449393"/>
    <lineage>
        <taxon>unclassified sequences</taxon>
        <taxon>metagenomes</taxon>
        <taxon>ecological metagenomes</taxon>
    </lineage>
</organism>
<dbReference type="SUPFAM" id="SSF46929">
    <property type="entry name" value="DNA helicase RuvA subunit, C-terminal domain"/>
    <property type="match status" value="1"/>
</dbReference>
<evidence type="ECO:0000256" key="4">
    <source>
        <dbReference type="ARBA" id="ARBA00023204"/>
    </source>
</evidence>
<reference evidence="8" key="1">
    <citation type="submission" date="2020-05" db="EMBL/GenBank/DDBJ databases">
        <authorList>
            <person name="Chiriac C."/>
            <person name="Salcher M."/>
            <person name="Ghai R."/>
            <person name="Kavagutti S V."/>
        </authorList>
    </citation>
    <scope>NUCLEOTIDE SEQUENCE</scope>
</reference>
<dbReference type="EMBL" id="CAFBLK010000001">
    <property type="protein sequence ID" value="CAB4854969.1"/>
    <property type="molecule type" value="Genomic_DNA"/>
</dbReference>
<dbReference type="HAMAP" id="MF_00031">
    <property type="entry name" value="DNA_HJ_migration_RuvA"/>
    <property type="match status" value="1"/>
</dbReference>
<dbReference type="GO" id="GO:0006281">
    <property type="term" value="P:DNA repair"/>
    <property type="evidence" value="ECO:0007669"/>
    <property type="project" value="UniProtKB-KW"/>
</dbReference>
<dbReference type="EMBL" id="CAFAAH010000004">
    <property type="protein sequence ID" value="CAB4786258.1"/>
    <property type="molecule type" value="Genomic_DNA"/>
</dbReference>
<evidence type="ECO:0000256" key="1">
    <source>
        <dbReference type="ARBA" id="ARBA00022490"/>
    </source>
</evidence>
<dbReference type="GO" id="GO:0009378">
    <property type="term" value="F:four-way junction helicase activity"/>
    <property type="evidence" value="ECO:0007669"/>
    <property type="project" value="InterPro"/>
</dbReference>
<evidence type="ECO:0000313" key="6">
    <source>
        <dbReference type="EMBL" id="CAB4649226.1"/>
    </source>
</evidence>
<dbReference type="EMBL" id="CAEZWM010000020">
    <property type="protein sequence ID" value="CAB4649226.1"/>
    <property type="molecule type" value="Genomic_DNA"/>
</dbReference>
<dbReference type="InterPro" id="IPR011114">
    <property type="entry name" value="RuvA_C"/>
</dbReference>
<dbReference type="GO" id="GO:0005524">
    <property type="term" value="F:ATP binding"/>
    <property type="evidence" value="ECO:0007669"/>
    <property type="project" value="InterPro"/>
</dbReference>
<dbReference type="SUPFAM" id="SSF50249">
    <property type="entry name" value="Nucleic acid-binding proteins"/>
    <property type="match status" value="1"/>
</dbReference>
<evidence type="ECO:0000313" key="9">
    <source>
        <dbReference type="EMBL" id="CAB4854969.1"/>
    </source>
</evidence>
<keyword evidence="2" id="KW-0227">DNA damage</keyword>
<dbReference type="InterPro" id="IPR013849">
    <property type="entry name" value="DNA_helicase_Holl-junc_RuvA_I"/>
</dbReference>
<dbReference type="Gene3D" id="1.10.8.10">
    <property type="entry name" value="DNA helicase RuvA subunit, C-terminal domain"/>
    <property type="match status" value="1"/>
</dbReference>
<keyword evidence="3" id="KW-0238">DNA-binding</keyword>
<dbReference type="Pfam" id="PF01330">
    <property type="entry name" value="RuvA_N"/>
    <property type="match status" value="1"/>
</dbReference>
<evidence type="ECO:0000313" key="10">
    <source>
        <dbReference type="EMBL" id="CAB4994104.1"/>
    </source>
</evidence>
<dbReference type="SUPFAM" id="SSF47781">
    <property type="entry name" value="RuvA domain 2-like"/>
    <property type="match status" value="1"/>
</dbReference>
<accession>A0A6J6WU11</accession>
<dbReference type="SMART" id="SM00278">
    <property type="entry name" value="HhH1"/>
    <property type="match status" value="2"/>
</dbReference>
<dbReference type="InterPro" id="IPR010994">
    <property type="entry name" value="RuvA_2-like"/>
</dbReference>
<dbReference type="InterPro" id="IPR036267">
    <property type="entry name" value="RuvA_C_sf"/>
</dbReference>
<evidence type="ECO:0000256" key="3">
    <source>
        <dbReference type="ARBA" id="ARBA00023125"/>
    </source>
</evidence>
<dbReference type="GO" id="GO:0006310">
    <property type="term" value="P:DNA recombination"/>
    <property type="evidence" value="ECO:0007669"/>
    <property type="project" value="InterPro"/>
</dbReference>
<dbReference type="AlphaFoldDB" id="A0A6J6WU11"/>
<evidence type="ECO:0000259" key="5">
    <source>
        <dbReference type="SMART" id="SM00278"/>
    </source>
</evidence>
<feature type="domain" description="Helix-hairpin-helix DNA-binding motif class 1" evidence="5">
    <location>
        <begin position="108"/>
        <end position="127"/>
    </location>
</feature>
<feature type="domain" description="Helix-hairpin-helix DNA-binding motif class 1" evidence="5">
    <location>
        <begin position="73"/>
        <end position="92"/>
    </location>
</feature>
<gene>
    <name evidence="6" type="ORF">UFOPK2242_00298</name>
    <name evidence="7" type="ORF">UFOPK2925_00062</name>
    <name evidence="8" type="ORF">UFOPK2996_00100</name>
    <name evidence="9" type="ORF">UFOPK3317_00007</name>
    <name evidence="10" type="ORF">UFOPK3974_01107</name>
    <name evidence="11" type="ORF">UFOPK4071_00063</name>
</gene>
<keyword evidence="1" id="KW-0963">Cytoplasm</keyword>
<evidence type="ECO:0000313" key="7">
    <source>
        <dbReference type="EMBL" id="CAB4767364.1"/>
    </source>
</evidence>
<dbReference type="Gene3D" id="2.40.50.140">
    <property type="entry name" value="Nucleic acid-binding proteins"/>
    <property type="match status" value="1"/>
</dbReference>
<dbReference type="CDD" id="cd14332">
    <property type="entry name" value="UBA_RuvA_C"/>
    <property type="match status" value="1"/>
</dbReference>
<dbReference type="Pfam" id="PF07499">
    <property type="entry name" value="RuvA_C"/>
    <property type="match status" value="1"/>
</dbReference>
<dbReference type="InterPro" id="IPR012340">
    <property type="entry name" value="NA-bd_OB-fold"/>
</dbReference>
<proteinExistence type="inferred from homology"/>
<dbReference type="EMBL" id="CAFBOR010000160">
    <property type="protein sequence ID" value="CAB4994104.1"/>
    <property type="molecule type" value="Genomic_DNA"/>
</dbReference>
<protein>
    <submittedName>
        <fullName evidence="8">Unannotated protein</fullName>
    </submittedName>
</protein>
<evidence type="ECO:0000313" key="11">
    <source>
        <dbReference type="EMBL" id="CAB5000047.1"/>
    </source>
</evidence>
<dbReference type="Pfam" id="PF14520">
    <property type="entry name" value="HHH_5"/>
    <property type="match status" value="1"/>
</dbReference>
<dbReference type="EMBL" id="CAEZZU010000003">
    <property type="protein sequence ID" value="CAB4767364.1"/>
    <property type="molecule type" value="Genomic_DNA"/>
</dbReference>
<evidence type="ECO:0000313" key="8">
    <source>
        <dbReference type="EMBL" id="CAB4786258.1"/>
    </source>
</evidence>
<dbReference type="NCBIfam" id="TIGR00084">
    <property type="entry name" value="ruvA"/>
    <property type="match status" value="1"/>
</dbReference>
<name>A0A6J6WU11_9ZZZZ</name>
<dbReference type="GO" id="GO:0009379">
    <property type="term" value="C:Holliday junction helicase complex"/>
    <property type="evidence" value="ECO:0007669"/>
    <property type="project" value="InterPro"/>
</dbReference>
<dbReference type="InterPro" id="IPR000085">
    <property type="entry name" value="RuvA"/>
</dbReference>
<dbReference type="EMBL" id="CAFBPF010000003">
    <property type="protein sequence ID" value="CAB5000047.1"/>
    <property type="molecule type" value="Genomic_DNA"/>
</dbReference>
<sequence length="195" mass="20690">MIGSVRGTVLERTPGGEVLVEVGGVGYRVLVPTGTLALAEPGSLTFLVTHLHVREDAMVLYGFATRDERDTFEILLGTTGVGPKLALAMLSAHSPNSLRRAVAETDLDALCLVPGVGKRTAQRLLVDLVSRLELPDADLNLVDGVGAGDRIEARAALAELGYSIEEIRSALSDISPDASVEVQLRQALRRLAVRA</sequence>
<keyword evidence="4" id="KW-0234">DNA repair</keyword>
<evidence type="ECO:0000256" key="2">
    <source>
        <dbReference type="ARBA" id="ARBA00022763"/>
    </source>
</evidence>